<feature type="domain" description="Histone-lysine N-methyltransferase NSD-like PHD zinc finger" evidence="5">
    <location>
        <begin position="268"/>
        <end position="336"/>
    </location>
</feature>
<evidence type="ECO:0000313" key="8">
    <source>
        <dbReference type="Proteomes" id="UP001189122"/>
    </source>
</evidence>
<feature type="region of interest" description="Disordered" evidence="3">
    <location>
        <begin position="777"/>
        <end position="806"/>
    </location>
</feature>
<feature type="domain" description="DM2" evidence="6">
    <location>
        <begin position="611"/>
        <end position="775"/>
    </location>
</feature>
<evidence type="ECO:0000259" key="6">
    <source>
        <dbReference type="Pfam" id="PF26055"/>
    </source>
</evidence>
<comment type="subcellular location">
    <subcellularLocation>
        <location evidence="1">Nucleus</location>
    </subcellularLocation>
</comment>
<feature type="compositionally biased region" description="Basic and acidic residues" evidence="3">
    <location>
        <begin position="777"/>
        <end position="789"/>
    </location>
</feature>
<dbReference type="InterPro" id="IPR013083">
    <property type="entry name" value="Znf_RING/FYVE/PHD"/>
</dbReference>
<dbReference type="Pfam" id="PF26055">
    <property type="entry name" value="Mtase_EDM2"/>
    <property type="match status" value="1"/>
</dbReference>
<evidence type="ECO:0000256" key="3">
    <source>
        <dbReference type="SAM" id="MobiDB-lite"/>
    </source>
</evidence>
<dbReference type="AlphaFoldDB" id="A0A7I8JQB4"/>
<dbReference type="PANTHER" id="PTHR46235:SF3">
    <property type="entry name" value="PHD FINGER-CONTAINING PROTEIN DDB_G0268158"/>
    <property type="match status" value="1"/>
</dbReference>
<protein>
    <submittedName>
        <fullName evidence="7">Uncharacterized protein</fullName>
    </submittedName>
</protein>
<evidence type="ECO:0000259" key="5">
    <source>
        <dbReference type="Pfam" id="PF22908"/>
    </source>
</evidence>
<evidence type="ECO:0000256" key="1">
    <source>
        <dbReference type="ARBA" id="ARBA00004123"/>
    </source>
</evidence>
<dbReference type="Proteomes" id="UP001189122">
    <property type="component" value="Unassembled WGS sequence"/>
</dbReference>
<evidence type="ECO:0000256" key="2">
    <source>
        <dbReference type="ARBA" id="ARBA00023242"/>
    </source>
</evidence>
<dbReference type="Gene3D" id="3.30.40.10">
    <property type="entry name" value="Zinc/RING finger domain, C3HC4 (zinc finger)"/>
    <property type="match status" value="1"/>
</dbReference>
<dbReference type="CDD" id="cd15565">
    <property type="entry name" value="PHD2_NSD"/>
    <property type="match status" value="1"/>
</dbReference>
<dbReference type="Pfam" id="PF12047">
    <property type="entry name" value="DNMT1-RFD"/>
    <property type="match status" value="1"/>
</dbReference>
<accession>A0A7I8JQB4</accession>
<dbReference type="InterPro" id="IPR055198">
    <property type="entry name" value="NSD_PHD"/>
</dbReference>
<dbReference type="InterPro" id="IPR058939">
    <property type="entry name" value="Mtase_EDM2"/>
</dbReference>
<gene>
    <name evidence="7" type="ORF">SI7747_16018769</name>
</gene>
<name>A0A7I8JQB4_SPIIN</name>
<dbReference type="PANTHER" id="PTHR46235">
    <property type="entry name" value="PHD FINGER-CONTAINING PROTEIN DDB_G0268158"/>
    <property type="match status" value="1"/>
</dbReference>
<dbReference type="Pfam" id="PF22908">
    <property type="entry name" value="PHD_NSD"/>
    <property type="match status" value="1"/>
</dbReference>
<dbReference type="InterPro" id="IPR022702">
    <property type="entry name" value="Cytosine_MeTrfase1_RFD"/>
</dbReference>
<keyword evidence="8" id="KW-1185">Reference proteome</keyword>
<reference evidence="7 8" key="1">
    <citation type="submission" date="2019-12" db="EMBL/GenBank/DDBJ databases">
        <authorList>
            <person name="Scholz U."/>
            <person name="Mascher M."/>
            <person name="Fiebig A."/>
        </authorList>
    </citation>
    <scope>NUCLEOTIDE SEQUENCE</scope>
</reference>
<dbReference type="GO" id="GO:0005634">
    <property type="term" value="C:nucleus"/>
    <property type="evidence" value="ECO:0007669"/>
    <property type="project" value="UniProtKB-SubCell"/>
</dbReference>
<keyword evidence="2" id="KW-0539">Nucleus</keyword>
<dbReference type="EMBL" id="LR743603">
    <property type="protein sequence ID" value="CAA2633239.1"/>
    <property type="molecule type" value="Genomic_DNA"/>
</dbReference>
<evidence type="ECO:0000259" key="4">
    <source>
        <dbReference type="Pfam" id="PF12047"/>
    </source>
</evidence>
<evidence type="ECO:0000313" key="7">
    <source>
        <dbReference type="EMBL" id="CAA2633239.1"/>
    </source>
</evidence>
<proteinExistence type="predicted"/>
<organism evidence="7">
    <name type="scientific">Spirodela intermedia</name>
    <name type="common">Intermediate duckweed</name>
    <dbReference type="NCBI Taxonomy" id="51605"/>
    <lineage>
        <taxon>Eukaryota</taxon>
        <taxon>Viridiplantae</taxon>
        <taxon>Streptophyta</taxon>
        <taxon>Embryophyta</taxon>
        <taxon>Tracheophyta</taxon>
        <taxon>Spermatophyta</taxon>
        <taxon>Magnoliopsida</taxon>
        <taxon>Liliopsida</taxon>
        <taxon>Araceae</taxon>
        <taxon>Lemnoideae</taxon>
        <taxon>Spirodela</taxon>
    </lineage>
</organism>
<sequence length="922" mass="105339">MGVRGRKTSSDEGCAETRVSKAVTEYHLVDKEDKPICFSLDVPKSQFFLHGKVDDGLQKIYKQVVAWIVDIQGACPEVCVLSRKQRRFKLMKPRKAYEGTIRSILVTLRCLHYLKRNPTSSEKSLWENVQGIFSHFEVSASKKDLLNHLGFIKMMVKRDKKLLRSQVLPPLLFPLRAKIIDVYYLVSGIINDGDLISYDEDAENDDGDDCFDTVCAICDNGVNCEGKCFRSFHATRDAGVDSHCETLKYTRAQVHDIQNFFCPNCLQKKHQCFACGKLGNSDNKSDPEVFRCISASCGHYYHPHCAASLIHPDSKAKATELEKMIASGESFTCSVHKCIVCNQGENKNVTELQFAMCRRCPKSYHRKCLPRYFFLKFLALKISLEDIPEEGIKQRAWMADPNRILIYCLKYLSHSSKVKVLAKKKTEVSRERFPKVKETVTREPSTLEARAAFPRCKFMAILRISTFPDTSRTLSEGIRKKKSVPERNIPKIALTTHACNARYIDKNVTWGKIEGAIEAIQAALHKLENGCSIEDAKAVCGPDILKQILRWKNKFRVYLAPFLHGMRYTSYGRHFTKVDKLKEIVEKLHWYVQNGDMVKIALFLKRTLHCMTIVDVCCGANDFSLLMREKLRGSGKKCLFKNYDLFQPKNDFNFEKRDWMTVHPRELPTGSQLIMGLNPPFGVRAALANKFIDKVLEFKPKLVILIVPKETERLDRKAVPYDLIWEDERSLSGKSFYLPGSVDVKDKLMEQWNVRAPSLSLWSRPDWTANHRVIAAERGHSKSEHEKSNLEIPAENPRKRRRPNEAMAVARRRRSLALKLISSPTDERRQQMGLRWAYDEELPAPARREALGYAGHASDERRSGGSSWSYGEELARLHDGGSVSGEGTMRGTAVLVGGDRWSGLAVLVWLRTRDRERARERD</sequence>
<dbReference type="EMBL" id="CACRZD030000016">
    <property type="protein sequence ID" value="CAA6672358.1"/>
    <property type="molecule type" value="Genomic_DNA"/>
</dbReference>
<feature type="domain" description="RFTS" evidence="4">
    <location>
        <begin position="51"/>
        <end position="133"/>
    </location>
</feature>